<dbReference type="InterPro" id="IPR013094">
    <property type="entry name" value="AB_hydrolase_3"/>
</dbReference>
<dbReference type="AlphaFoldDB" id="W1NWT2"/>
<dbReference type="EMBL" id="KI394994">
    <property type="protein sequence ID" value="ERM99725.1"/>
    <property type="molecule type" value="Genomic_DNA"/>
</dbReference>
<evidence type="ECO:0000313" key="3">
    <source>
        <dbReference type="Proteomes" id="UP000017836"/>
    </source>
</evidence>
<dbReference type="HOGENOM" id="CLU_2253759_0_0_1"/>
<dbReference type="eggNOG" id="KOG1515">
    <property type="taxonomic scope" value="Eukaryota"/>
</dbReference>
<reference evidence="3" key="1">
    <citation type="journal article" date="2013" name="Science">
        <title>The Amborella genome and the evolution of flowering plants.</title>
        <authorList>
            <consortium name="Amborella Genome Project"/>
        </authorList>
    </citation>
    <scope>NUCLEOTIDE SEQUENCE [LARGE SCALE GENOMIC DNA]</scope>
</reference>
<protein>
    <recommendedName>
        <fullName evidence="1">Alpha/beta hydrolase fold-3 domain-containing protein</fullName>
    </recommendedName>
</protein>
<dbReference type="Pfam" id="PF07859">
    <property type="entry name" value="Abhydrolase_3"/>
    <property type="match status" value="1"/>
</dbReference>
<dbReference type="InterPro" id="IPR050466">
    <property type="entry name" value="Carboxylest/Gibb_receptor"/>
</dbReference>
<organism evidence="2 3">
    <name type="scientific">Amborella trichopoda</name>
    <dbReference type="NCBI Taxonomy" id="13333"/>
    <lineage>
        <taxon>Eukaryota</taxon>
        <taxon>Viridiplantae</taxon>
        <taxon>Streptophyta</taxon>
        <taxon>Embryophyta</taxon>
        <taxon>Tracheophyta</taxon>
        <taxon>Spermatophyta</taxon>
        <taxon>Magnoliopsida</taxon>
        <taxon>Amborellales</taxon>
        <taxon>Amborellaceae</taxon>
        <taxon>Amborella</taxon>
    </lineage>
</organism>
<dbReference type="STRING" id="13333.W1NWT2"/>
<dbReference type="Gramene" id="ERM99725">
    <property type="protein sequence ID" value="ERM99725"/>
    <property type="gene ID" value="AMTR_s00099p00100660"/>
</dbReference>
<dbReference type="PANTHER" id="PTHR23024:SF24">
    <property type="entry name" value="ALPHA_BETA HYDROLASE FOLD-3 DOMAIN-CONTAINING PROTEIN"/>
    <property type="match status" value="1"/>
</dbReference>
<feature type="domain" description="Alpha/beta hydrolase fold-3" evidence="1">
    <location>
        <begin position="2"/>
        <end position="70"/>
    </location>
</feature>
<keyword evidence="3" id="KW-1185">Reference proteome</keyword>
<proteinExistence type="predicted"/>
<dbReference type="GO" id="GO:0016787">
    <property type="term" value="F:hydrolase activity"/>
    <property type="evidence" value="ECO:0007669"/>
    <property type="project" value="InterPro"/>
</dbReference>
<dbReference type="SUPFAM" id="SSF53474">
    <property type="entry name" value="alpha/beta-Hydrolases"/>
    <property type="match status" value="1"/>
</dbReference>
<accession>W1NWT2</accession>
<dbReference type="Gene3D" id="3.40.50.1820">
    <property type="entry name" value="alpha/beta hydrolase"/>
    <property type="match status" value="1"/>
</dbReference>
<name>W1NWT2_AMBTC</name>
<evidence type="ECO:0000259" key="1">
    <source>
        <dbReference type="Pfam" id="PF07859"/>
    </source>
</evidence>
<evidence type="ECO:0000313" key="2">
    <source>
        <dbReference type="EMBL" id="ERM99725.1"/>
    </source>
</evidence>
<dbReference type="InterPro" id="IPR029058">
    <property type="entry name" value="AB_hydrolase_fold"/>
</dbReference>
<dbReference type="Proteomes" id="UP000017836">
    <property type="component" value="Unassembled WGS sequence"/>
</dbReference>
<dbReference type="PANTHER" id="PTHR23024">
    <property type="entry name" value="ARYLACETAMIDE DEACETYLASE"/>
    <property type="match status" value="1"/>
</dbReference>
<gene>
    <name evidence="2" type="ORF">AMTR_s00099p00100660</name>
</gene>
<sequence length="104" mass="11204">MPAVVVSVNYRLAPENRFPGHYDDGLEVVRWIANAGKQHGGDGKRVLEKDGFLETADTSRCFLVGDSAGGAPCGYALFIKHNTEVVRETGVPMVFIAVRIGLAT</sequence>